<reference evidence="11" key="2">
    <citation type="journal article" date="2010" name="Environ. Microbiol.">
        <title>The genome of Syntrophomonas wolfei: new insights into syntrophic metabolism and biohydrogen production.</title>
        <authorList>
            <person name="Sieber J.R."/>
            <person name="Sims D.R."/>
            <person name="Han C."/>
            <person name="Kim E."/>
            <person name="Lykidis A."/>
            <person name="Lapidus A.L."/>
            <person name="McDonnald E."/>
            <person name="Rohlin L."/>
            <person name="Culley D.E."/>
            <person name="Gunsalus R."/>
            <person name="McInerney M.J."/>
        </authorList>
    </citation>
    <scope>NUCLEOTIDE SEQUENCE [LARGE SCALE GENOMIC DNA]</scope>
    <source>
        <strain evidence="11">DSM 2245B / Goettingen</strain>
    </source>
</reference>
<dbReference type="EMBL" id="CP000448">
    <property type="protein sequence ID" value="ABI67383.1"/>
    <property type="molecule type" value="Genomic_DNA"/>
</dbReference>
<dbReference type="GO" id="GO:0032196">
    <property type="term" value="P:transposition"/>
    <property type="evidence" value="ECO:0007669"/>
    <property type="project" value="UniProtKB-KW"/>
</dbReference>
<evidence type="ECO:0000313" key="7">
    <source>
        <dbReference type="EMBL" id="ABI67383.1"/>
    </source>
</evidence>
<keyword evidence="11" id="KW-1185">Reference proteome</keyword>
<evidence type="ECO:0000259" key="6">
    <source>
        <dbReference type="PROSITE" id="PS50994"/>
    </source>
</evidence>
<evidence type="ECO:0000313" key="11">
    <source>
        <dbReference type="Proteomes" id="UP000001968"/>
    </source>
</evidence>
<proteinExistence type="inferred from homology"/>
<dbReference type="GO" id="GO:0006310">
    <property type="term" value="P:DNA recombination"/>
    <property type="evidence" value="ECO:0007669"/>
    <property type="project" value="UniProtKB-KW"/>
</dbReference>
<dbReference type="KEGG" id="swo:Swol_2218"/>
<keyword evidence="2" id="KW-0815">Transposition</keyword>
<evidence type="ECO:0000313" key="9">
    <source>
        <dbReference type="EMBL" id="ABI68597.1"/>
    </source>
</evidence>
<comment type="similarity">
    <text evidence="1">Belongs to the transposase IS21/IS408/IS1162 family.</text>
</comment>
<dbReference type="PROSITE" id="PS50531">
    <property type="entry name" value="HTH_IS21"/>
    <property type="match status" value="1"/>
</dbReference>
<evidence type="ECO:0000256" key="2">
    <source>
        <dbReference type="ARBA" id="ARBA00022578"/>
    </source>
</evidence>
<evidence type="ECO:0000313" key="8">
    <source>
        <dbReference type="EMBL" id="ABI67820.1"/>
    </source>
</evidence>
<dbReference type="GO" id="GO:0003677">
    <property type="term" value="F:DNA binding"/>
    <property type="evidence" value="ECO:0007669"/>
    <property type="project" value="UniProtKB-KW"/>
</dbReference>
<dbReference type="InterPro" id="IPR017894">
    <property type="entry name" value="HTH_IS21_transposase_type"/>
</dbReference>
<dbReference type="PANTHER" id="PTHR35004">
    <property type="entry name" value="TRANSPOSASE RV3428C-RELATED"/>
    <property type="match status" value="1"/>
</dbReference>
<dbReference type="STRING" id="335541.Swol_0024"/>
<dbReference type="EMBL" id="CP000448">
    <property type="protein sequence ID" value="ABI68597.1"/>
    <property type="molecule type" value="Genomic_DNA"/>
</dbReference>
<dbReference type="OrthoDB" id="3193769at2"/>
<evidence type="ECO:0000256" key="1">
    <source>
        <dbReference type="ARBA" id="ARBA00009277"/>
    </source>
</evidence>
<dbReference type="KEGG" id="swo:Swol_0024"/>
<dbReference type="EMBL" id="CP000448">
    <property type="protein sequence ID" value="ABI69509.1"/>
    <property type="molecule type" value="Genomic_DNA"/>
</dbReference>
<dbReference type="AlphaFoldDB" id="Q0AUU5"/>
<dbReference type="Proteomes" id="UP000001968">
    <property type="component" value="Chromosome"/>
</dbReference>
<accession>Q0AUU5</accession>
<organism evidence="10 11">
    <name type="scientific">Syntrophomonas wolfei subsp. wolfei (strain DSM 2245B / Goettingen)</name>
    <dbReference type="NCBI Taxonomy" id="335541"/>
    <lineage>
        <taxon>Bacteria</taxon>
        <taxon>Bacillati</taxon>
        <taxon>Bacillota</taxon>
        <taxon>Clostridia</taxon>
        <taxon>Eubacteriales</taxon>
        <taxon>Syntrophomonadaceae</taxon>
        <taxon>Syntrophomonas</taxon>
    </lineage>
</organism>
<dbReference type="KEGG" id="swo:Swol_1288"/>
<keyword evidence="3" id="KW-0238">DNA-binding</keyword>
<dbReference type="PANTHER" id="PTHR35004:SF7">
    <property type="entry name" value="INTEGRASE PROTEIN"/>
    <property type="match status" value="1"/>
</dbReference>
<evidence type="ECO:0000256" key="3">
    <source>
        <dbReference type="ARBA" id="ARBA00023125"/>
    </source>
</evidence>
<dbReference type="InterPro" id="IPR054353">
    <property type="entry name" value="IstA-like_C"/>
</dbReference>
<reference evidence="10" key="1">
    <citation type="submission" date="2006-08" db="EMBL/GenBank/DDBJ databases">
        <title>Complete sequence of Syntrophomonas wolfei subsp. wolfei str. Goettingen.</title>
        <authorList>
            <consortium name="US DOE Joint Genome Institute"/>
            <person name="Copeland A."/>
            <person name="Lucas S."/>
            <person name="Lapidus A."/>
            <person name="Barry K."/>
            <person name="Detter J.C."/>
            <person name="Glavina del Rio T."/>
            <person name="Hammon N."/>
            <person name="Israni S."/>
            <person name="Dalin E."/>
            <person name="Tice H."/>
            <person name="Pitluck S."/>
            <person name="Brettin T."/>
            <person name="Sims D."/>
            <person name="Bruce D."/>
            <person name="Han C."/>
            <person name="Tapia R."/>
            <person name="Gilna P."/>
            <person name="Schmutz J."/>
            <person name="Larimer F."/>
            <person name="Land M."/>
            <person name="Hauser L."/>
            <person name="Kyrpides N."/>
            <person name="Kim E."/>
            <person name="Boone D.R."/>
            <person name="Brockman F."/>
            <person name="Culley D."/>
            <person name="Ferry J."/>
            <person name="Gunsalus R."/>
            <person name="McInerney M.J."/>
            <person name="Morrison M."/>
            <person name="Plugge C."/>
            <person name="Rohlin L."/>
            <person name="Scholten J."/>
            <person name="Sieber J."/>
            <person name="Stams A.J.M."/>
            <person name="Richardson P."/>
        </authorList>
    </citation>
    <scope>NUCLEOTIDE SEQUENCE</scope>
    <source>
        <strain evidence="10">Goettingen G311</strain>
    </source>
</reference>
<dbReference type="HOGENOM" id="CLU_020626_2_1_9"/>
<keyword evidence="4" id="KW-0233">DNA recombination</keyword>
<dbReference type="InterPro" id="IPR001584">
    <property type="entry name" value="Integrase_cat-core"/>
</dbReference>
<feature type="domain" description="HTH IS21-type" evidence="5">
    <location>
        <begin position="6"/>
        <end position="69"/>
    </location>
</feature>
<name>Q0AUU5_SYNWW</name>
<sequence>MLTMIQQYHIKHLNFHKGKSLRSIAEETGHDFRTVKKYAEQTDFNEIRKPKRGRPSKLDPVKPIIDAWLKEDLNRPVKQRHTARRIYDRLCDEHQDIFNACERTVRTYVSARKKELYGEEEGYLPLEHPAGEAQVDFGEIVMIEQGQKVKGYELILSLPYSNAGYPQIFRGQNQECLLTGLKDIFEYLEHVPRIIWFDNMSAAVAGIGEKGERKLVDQFYRFALHYGFKPQFCNPGKGHEKGHVENKVGYSRRNYFVPEPSFSDIEEFNQGLFAVAEKDHCRKHYRKGRVINELLQDDLTAMLPLPAKPFTIGRMQKLSANKYGKVCVDTNVYSASPQVANKELYMRLGAHQVELLNEQYQPIVKHKRLYGQNQELMDWLPYLTTLAKRPNALKYTGFYRELPDPWQDYFNNLDYAEKKKSLNLLVRMITETDMDTATICLLETLDSGKADADSILLSYRRLTEPTFNDFLPLLSAGINSPAIYTPDLTCYDTFLKAGECR</sequence>
<dbReference type="eggNOG" id="COG4584">
    <property type="taxonomic scope" value="Bacteria"/>
</dbReference>
<dbReference type="KEGG" id="swo:Swol_0485"/>
<protein>
    <submittedName>
        <fullName evidence="10">Transposase (25)</fullName>
    </submittedName>
</protein>
<dbReference type="Pfam" id="PF22483">
    <property type="entry name" value="Mu-transpos_C_2"/>
    <property type="match status" value="1"/>
</dbReference>
<dbReference type="PROSITE" id="PS50994">
    <property type="entry name" value="INTEGRASE"/>
    <property type="match status" value="1"/>
</dbReference>
<feature type="domain" description="Integrase catalytic" evidence="6">
    <location>
        <begin position="125"/>
        <end position="299"/>
    </location>
</feature>
<dbReference type="NCBIfam" id="NF033546">
    <property type="entry name" value="transpos_IS21"/>
    <property type="match status" value="1"/>
</dbReference>
<dbReference type="DNASU" id="4283094"/>
<dbReference type="GO" id="GO:0015074">
    <property type="term" value="P:DNA integration"/>
    <property type="evidence" value="ECO:0007669"/>
    <property type="project" value="InterPro"/>
</dbReference>
<evidence type="ECO:0000313" key="10">
    <source>
        <dbReference type="EMBL" id="ABI69509.1"/>
    </source>
</evidence>
<dbReference type="EMBL" id="CP000448">
    <property type="protein sequence ID" value="ABI67820.1"/>
    <property type="molecule type" value="Genomic_DNA"/>
</dbReference>
<gene>
    <name evidence="7" type="ordered locus">Swol_0024</name>
    <name evidence="8" type="ordered locus">Swol_0485</name>
    <name evidence="9" type="ordered locus">Swol_1288</name>
    <name evidence="10" type="ordered locus">Swol_2218</name>
</gene>
<evidence type="ECO:0000259" key="5">
    <source>
        <dbReference type="PROSITE" id="PS50531"/>
    </source>
</evidence>
<evidence type="ECO:0000256" key="4">
    <source>
        <dbReference type="ARBA" id="ARBA00023172"/>
    </source>
</evidence>